<evidence type="ECO:0000313" key="2">
    <source>
        <dbReference type="EMBL" id="RSK30961.1"/>
    </source>
</evidence>
<organism evidence="2 3">
    <name type="scientific">Bhargavaea beijingensis</name>
    <dbReference type="NCBI Taxonomy" id="426756"/>
    <lineage>
        <taxon>Bacteria</taxon>
        <taxon>Bacillati</taxon>
        <taxon>Bacillota</taxon>
        <taxon>Bacilli</taxon>
        <taxon>Bacillales</taxon>
        <taxon>Caryophanaceae</taxon>
        <taxon>Bhargavaea</taxon>
    </lineage>
</organism>
<reference evidence="2 3" key="1">
    <citation type="submission" date="2018-12" db="EMBL/GenBank/DDBJ databases">
        <title>Comparitive functional genomics of dry heat resistant strains isolated from the viking spacecraft.</title>
        <authorList>
            <person name="Seuylemezian A."/>
            <person name="Vaishampayan P."/>
        </authorList>
    </citation>
    <scope>NUCLEOTIDE SEQUENCE [LARGE SCALE GENOMIC DNA]</scope>
    <source>
        <strain evidence="2 3">M6-11</strain>
    </source>
</reference>
<evidence type="ECO:0000256" key="1">
    <source>
        <dbReference type="SAM" id="MobiDB-lite"/>
    </source>
</evidence>
<dbReference type="RefSeq" id="WP_125904065.1">
    <property type="nucleotide sequence ID" value="NZ_RWGW01000013.1"/>
</dbReference>
<comment type="caution">
    <text evidence="2">The sequence shown here is derived from an EMBL/GenBank/DDBJ whole genome shotgun (WGS) entry which is preliminary data.</text>
</comment>
<evidence type="ECO:0000313" key="3">
    <source>
        <dbReference type="Proteomes" id="UP000272481"/>
    </source>
</evidence>
<feature type="region of interest" description="Disordered" evidence="1">
    <location>
        <begin position="149"/>
        <end position="192"/>
    </location>
</feature>
<dbReference type="EMBL" id="RWGW01000013">
    <property type="protein sequence ID" value="RSK30961.1"/>
    <property type="molecule type" value="Genomic_DNA"/>
</dbReference>
<feature type="compositionally biased region" description="Basic and acidic residues" evidence="1">
    <location>
        <begin position="149"/>
        <end position="163"/>
    </location>
</feature>
<name>A0ABX9ZC57_9BACL</name>
<dbReference type="Proteomes" id="UP000272481">
    <property type="component" value="Unassembled WGS sequence"/>
</dbReference>
<accession>A0ABX9ZC57</accession>
<gene>
    <name evidence="2" type="ORF">EJA12_09600</name>
</gene>
<proteinExistence type="predicted"/>
<protein>
    <submittedName>
        <fullName evidence="2">Uncharacterized protein</fullName>
    </submittedName>
</protein>
<keyword evidence="3" id="KW-1185">Reference proteome</keyword>
<sequence length="211" mass="25001">MREWHGPAAWRLRYIAGAYTRARRLEAMREAFHRELYASIITPVALYGHDAYRANSARPDNQALRIIEAKERFEREVQKEYKLANEWDELLSLVDQEDKQLIDLHFRKGKHISRQARLRILTKYKDLMQKKEQETEQARDAEAMQAFKAQREADRWRQADKAKGKPAAEPIRRDDLGAMTTSDPIPTVLPDPDEYRRRMEWREQLLALAEQ</sequence>